<sequence>MHAIPIRTIKLPSGEEIPVLGQGTWGMAEDSRRRADEIAALRLGLDLGMTLIETSEMYADGAAEELVAEALAGRREEIFIVSNVLPSNATRHGTAIACERSLQRLKTDRIDLYLLHWRGQVPLEETLAAFIELVGAGKIRYWGVSNFNFSDLEELMAFPGGRDVAADQVLYNLTRRGIEYDLLPWCRKRRIPIMAYAPFEQGRLLGHHVLRHIADKYDAAPVQVALAWMFRHDDLSAIPRAGKRAHVIENRSSLALNLAEEDLATLDRAFPPPTGSQPLERF</sequence>
<evidence type="ECO:0000313" key="3">
    <source>
        <dbReference type="Proteomes" id="UP000004508"/>
    </source>
</evidence>
<keyword evidence="3" id="KW-1185">Reference proteome</keyword>
<dbReference type="STRING" id="485913.Krac_0359"/>
<dbReference type="eggNOG" id="COG0656">
    <property type="taxonomic scope" value="Bacteria"/>
</dbReference>
<accession>D6U7I4</accession>
<dbReference type="PANTHER" id="PTHR43638:SF3">
    <property type="entry name" value="ALDEHYDE REDUCTASE"/>
    <property type="match status" value="1"/>
</dbReference>
<dbReference type="SUPFAM" id="SSF51430">
    <property type="entry name" value="NAD(P)-linked oxidoreductase"/>
    <property type="match status" value="1"/>
</dbReference>
<protein>
    <submittedName>
        <fullName evidence="2">Aldo/keto reductase</fullName>
    </submittedName>
</protein>
<dbReference type="CDD" id="cd19138">
    <property type="entry name" value="AKR_YeaE"/>
    <property type="match status" value="1"/>
</dbReference>
<evidence type="ECO:0000259" key="1">
    <source>
        <dbReference type="Pfam" id="PF00248"/>
    </source>
</evidence>
<reference evidence="2 3" key="1">
    <citation type="journal article" date="2011" name="Stand. Genomic Sci.">
        <title>Non-contiguous finished genome sequence and contextual data of the filamentous soil bacterium Ktedonobacter racemifer type strain (SOSP1-21).</title>
        <authorList>
            <person name="Chang Y.J."/>
            <person name="Land M."/>
            <person name="Hauser L."/>
            <person name="Chertkov O."/>
            <person name="Del Rio T.G."/>
            <person name="Nolan M."/>
            <person name="Copeland A."/>
            <person name="Tice H."/>
            <person name="Cheng J.F."/>
            <person name="Lucas S."/>
            <person name="Han C."/>
            <person name="Goodwin L."/>
            <person name="Pitluck S."/>
            <person name="Ivanova N."/>
            <person name="Ovchinikova G."/>
            <person name="Pati A."/>
            <person name="Chen A."/>
            <person name="Palaniappan K."/>
            <person name="Mavromatis K."/>
            <person name="Liolios K."/>
            <person name="Brettin T."/>
            <person name="Fiebig A."/>
            <person name="Rohde M."/>
            <person name="Abt B."/>
            <person name="Goker M."/>
            <person name="Detter J.C."/>
            <person name="Woyke T."/>
            <person name="Bristow J."/>
            <person name="Eisen J.A."/>
            <person name="Markowitz V."/>
            <person name="Hugenholtz P."/>
            <person name="Kyrpides N.C."/>
            <person name="Klenk H.P."/>
            <person name="Lapidus A."/>
        </authorList>
    </citation>
    <scope>NUCLEOTIDE SEQUENCE [LARGE SCALE GENOMIC DNA]</scope>
    <source>
        <strain evidence="3">DSM 44963</strain>
    </source>
</reference>
<dbReference type="EMBL" id="ADVG01000005">
    <property type="protein sequence ID" value="EFH79845.1"/>
    <property type="molecule type" value="Genomic_DNA"/>
</dbReference>
<dbReference type="Proteomes" id="UP000004508">
    <property type="component" value="Unassembled WGS sequence"/>
</dbReference>
<dbReference type="PANTHER" id="PTHR43638">
    <property type="entry name" value="OXIDOREDUCTASE, ALDO/KETO REDUCTASE FAMILY PROTEIN"/>
    <property type="match status" value="1"/>
</dbReference>
<dbReference type="InParanoid" id="D6U7I4"/>
<proteinExistence type="predicted"/>
<gene>
    <name evidence="2" type="ORF">Krac_0359</name>
</gene>
<evidence type="ECO:0000313" key="2">
    <source>
        <dbReference type="EMBL" id="EFH79845.1"/>
    </source>
</evidence>
<dbReference type="Gene3D" id="3.20.20.100">
    <property type="entry name" value="NADP-dependent oxidoreductase domain"/>
    <property type="match status" value="1"/>
</dbReference>
<organism evidence="2 3">
    <name type="scientific">Ktedonobacter racemifer DSM 44963</name>
    <dbReference type="NCBI Taxonomy" id="485913"/>
    <lineage>
        <taxon>Bacteria</taxon>
        <taxon>Bacillati</taxon>
        <taxon>Chloroflexota</taxon>
        <taxon>Ktedonobacteria</taxon>
        <taxon>Ktedonobacterales</taxon>
        <taxon>Ktedonobacteraceae</taxon>
        <taxon>Ktedonobacter</taxon>
    </lineage>
</organism>
<name>D6U7I4_KTERA</name>
<dbReference type="RefSeq" id="WP_007921992.1">
    <property type="nucleotide sequence ID" value="NZ_ADVG01000005.1"/>
</dbReference>
<dbReference type="InterPro" id="IPR036812">
    <property type="entry name" value="NAD(P)_OxRdtase_dom_sf"/>
</dbReference>
<dbReference type="InterPro" id="IPR020471">
    <property type="entry name" value="AKR"/>
</dbReference>
<dbReference type="Pfam" id="PF00248">
    <property type="entry name" value="Aldo_ket_red"/>
    <property type="match status" value="1"/>
</dbReference>
<comment type="caution">
    <text evidence="2">The sequence shown here is derived from an EMBL/GenBank/DDBJ whole genome shotgun (WGS) entry which is preliminary data.</text>
</comment>
<dbReference type="GO" id="GO:0016491">
    <property type="term" value="F:oxidoreductase activity"/>
    <property type="evidence" value="ECO:0007669"/>
    <property type="project" value="InterPro"/>
</dbReference>
<feature type="domain" description="NADP-dependent oxidoreductase" evidence="1">
    <location>
        <begin position="20"/>
        <end position="268"/>
    </location>
</feature>
<dbReference type="InterPro" id="IPR023210">
    <property type="entry name" value="NADP_OxRdtase_dom"/>
</dbReference>
<dbReference type="AlphaFoldDB" id="D6U7I4"/>
<dbReference type="PRINTS" id="PR00069">
    <property type="entry name" value="ALDKETRDTASE"/>
</dbReference>
<dbReference type="OrthoDB" id="9804790at2"/>